<dbReference type="SUPFAM" id="SSF53474">
    <property type="entry name" value="alpha/beta-Hydrolases"/>
    <property type="match status" value="1"/>
</dbReference>
<dbReference type="PANTHER" id="PTHR43433:SF5">
    <property type="entry name" value="AB HYDROLASE-1 DOMAIN-CONTAINING PROTEIN"/>
    <property type="match status" value="1"/>
</dbReference>
<dbReference type="PANTHER" id="PTHR43433">
    <property type="entry name" value="HYDROLASE, ALPHA/BETA FOLD FAMILY PROTEIN"/>
    <property type="match status" value="1"/>
</dbReference>
<dbReference type="Pfam" id="PF00561">
    <property type="entry name" value="Abhydrolase_1"/>
    <property type="match status" value="1"/>
</dbReference>
<evidence type="ECO:0000259" key="1">
    <source>
        <dbReference type="Pfam" id="PF00561"/>
    </source>
</evidence>
<feature type="domain" description="AB hydrolase-1" evidence="1">
    <location>
        <begin position="93"/>
        <end position="179"/>
    </location>
</feature>
<organism evidence="2 3">
    <name type="scientific">Cyclocybe aegerita</name>
    <name type="common">Black poplar mushroom</name>
    <name type="synonym">Agrocybe aegerita</name>
    <dbReference type="NCBI Taxonomy" id="1973307"/>
    <lineage>
        <taxon>Eukaryota</taxon>
        <taxon>Fungi</taxon>
        <taxon>Dikarya</taxon>
        <taxon>Basidiomycota</taxon>
        <taxon>Agaricomycotina</taxon>
        <taxon>Agaricomycetes</taxon>
        <taxon>Agaricomycetidae</taxon>
        <taxon>Agaricales</taxon>
        <taxon>Agaricineae</taxon>
        <taxon>Bolbitiaceae</taxon>
        <taxon>Cyclocybe</taxon>
    </lineage>
</organism>
<accession>A0A8S0WGZ7</accession>
<proteinExistence type="predicted"/>
<comment type="caution">
    <text evidence="2">The sequence shown here is derived from an EMBL/GenBank/DDBJ whole genome shotgun (WGS) entry which is preliminary data.</text>
</comment>
<dbReference type="Proteomes" id="UP000467700">
    <property type="component" value="Unassembled WGS sequence"/>
</dbReference>
<dbReference type="OrthoDB" id="408373at2759"/>
<protein>
    <recommendedName>
        <fullName evidence="1">AB hydrolase-1 domain-containing protein</fullName>
    </recommendedName>
</protein>
<dbReference type="InterPro" id="IPR029058">
    <property type="entry name" value="AB_hydrolase_fold"/>
</dbReference>
<evidence type="ECO:0000313" key="2">
    <source>
        <dbReference type="EMBL" id="CAA7269250.1"/>
    </source>
</evidence>
<dbReference type="InterPro" id="IPR000073">
    <property type="entry name" value="AB_hydrolase_1"/>
</dbReference>
<name>A0A8S0WGZ7_CYCAE</name>
<dbReference type="Gene3D" id="3.40.50.1820">
    <property type="entry name" value="alpha/beta hydrolase"/>
    <property type="match status" value="2"/>
</dbReference>
<evidence type="ECO:0000313" key="3">
    <source>
        <dbReference type="Proteomes" id="UP000467700"/>
    </source>
</evidence>
<dbReference type="AlphaFoldDB" id="A0A8S0WGZ7"/>
<sequence>MNTASDYRYRCWCASCTTTRRTNYPTIMATKFLLSLLAATSLVQSIPLIPRANVWETLPPTPPLPAPINNAKAPINGVNLWFQKYNEAAGGTPIVLIHGGLGYSAYFGDVISRLMEKYYIIAVDRRGHGRSTFNAADTFTFEMFAKDTDDLLKAQGVSKAVWVGWSDGAATTLAGLLDSTINKSITKAFVFGGFQKPSDTNATFTNTSIYSTFVSRCATEYAQLQPGVDFMSFATKVATLEGTLPSWTDAQLAKIDGSKVTIAGAEHEEAVNLAVAPHLASAIPRSKLVILPGVSHFAPVQNPAQFIAAIEEFLVA</sequence>
<gene>
    <name evidence="2" type="ORF">AAE3_LOCUS11495</name>
</gene>
<dbReference type="InterPro" id="IPR050471">
    <property type="entry name" value="AB_hydrolase"/>
</dbReference>
<reference evidence="2 3" key="1">
    <citation type="submission" date="2020-01" db="EMBL/GenBank/DDBJ databases">
        <authorList>
            <person name="Gupta K D."/>
        </authorList>
    </citation>
    <scope>NUCLEOTIDE SEQUENCE [LARGE SCALE GENOMIC DNA]</scope>
</reference>
<keyword evidence="3" id="KW-1185">Reference proteome</keyword>
<dbReference type="EMBL" id="CACVBS010000076">
    <property type="protein sequence ID" value="CAA7269250.1"/>
    <property type="molecule type" value="Genomic_DNA"/>
</dbReference>